<name>I2Q6V6_9BACT</name>
<keyword evidence="6 9" id="KW-1133">Transmembrane helix</keyword>
<evidence type="ECO:0000256" key="4">
    <source>
        <dbReference type="ARBA" id="ARBA00022692"/>
    </source>
</evidence>
<dbReference type="STRING" id="596152.DesU5LDRAFT_3901"/>
<accession>I2Q6V6</accession>
<dbReference type="EMBL" id="JH600068">
    <property type="protein sequence ID" value="EIG55512.1"/>
    <property type="molecule type" value="Genomic_DNA"/>
</dbReference>
<comment type="subunit">
    <text evidence="9">The system is composed of three essential subunits: KdpA, KdpB and KdpC.</text>
</comment>
<evidence type="ECO:0000256" key="3">
    <source>
        <dbReference type="ARBA" id="ARBA00022538"/>
    </source>
</evidence>
<comment type="similarity">
    <text evidence="9">Belongs to the KdpA family.</text>
</comment>
<sequence length="604" mass="63613">MTGNALLQIALYMVVLLGLAWPLGAYMARVFTDRPCGLDRVLGPVERLIYRLCGLDQEREMDWKAYAVSLMVFTGFSILLLYLQQRLQGMLPLNPDGLAAVSPDLALNTAVSFSTNTNWQAYGGESTMSYLTQMLGLTSHNFLSAAAGMAVLAALIRGMSRRETQHLGNFWKDLTRSTLYILLPLSVVLALLLVWQGLPQTFGGAVTATILEPTGYDNPVKDASGAPVLDEAGKPKTEPAQMTEQTIARGPVASQVAIKQLGTNGGGFFNVNSAHPFENPTPLSNFLEMLSILLIPAALCVTFGIMVLDKRQGVAILAAMTVIFVLLLGVCVLSEQAGNPKLAGLGLDQTAAEGLPAQAGGNMEGKEVRFGITDSALWATATTGASNGSVNSMHDSYTPLGGLVPMLLMQLGEVVYGGVGSGLYGMLIFAIVAVFVAGLMVGRTPEYLGKKIEPFEMKMASLVILIPPFLVLMATACGVVVPSAKAAVANPGIHGFSEILYAFSSMSNNNGSAFAGLSANSMFYNTVGAACMFLGRFWLAIPTLAIAGSLASKKIVPQGAGTLPTHTPLFVGLLVSVVLVVGALTFFPALALGPIAEHLAMIGR</sequence>
<dbReference type="GO" id="GO:0008556">
    <property type="term" value="F:P-type potassium transmembrane transporter activity"/>
    <property type="evidence" value="ECO:0007669"/>
    <property type="project" value="InterPro"/>
</dbReference>
<evidence type="ECO:0000256" key="2">
    <source>
        <dbReference type="ARBA" id="ARBA00022475"/>
    </source>
</evidence>
<keyword evidence="8 9" id="KW-0472">Membrane</keyword>
<dbReference type="GO" id="GO:0030955">
    <property type="term" value="F:potassium ion binding"/>
    <property type="evidence" value="ECO:0007669"/>
    <property type="project" value="UniProtKB-UniRule"/>
</dbReference>
<reference evidence="10" key="1">
    <citation type="submission" date="2011-11" db="EMBL/GenBank/DDBJ databases">
        <title>Improved High-Quality Draft sequence of Desulfovibrio sp. U5L.</title>
        <authorList>
            <consortium name="US DOE Joint Genome Institute"/>
            <person name="Lucas S."/>
            <person name="Han J."/>
            <person name="Lapidus A."/>
            <person name="Cheng J.-F."/>
            <person name="Goodwin L."/>
            <person name="Pitluck S."/>
            <person name="Peters L."/>
            <person name="Ovchinnikova G."/>
            <person name="Held B."/>
            <person name="Detter J.C."/>
            <person name="Han C."/>
            <person name="Tapia R."/>
            <person name="Land M."/>
            <person name="Hauser L."/>
            <person name="Kyrpides N."/>
            <person name="Ivanova N."/>
            <person name="Pagani I."/>
            <person name="Gabster J."/>
            <person name="Walker C."/>
            <person name="Stolyar S."/>
            <person name="Stahl D."/>
            <person name="Arkin A."/>
            <person name="Dehal P."/>
            <person name="Hazen T."/>
            <person name="Woyke T."/>
        </authorList>
    </citation>
    <scope>NUCLEOTIDE SEQUENCE [LARGE SCALE GENOMIC DNA]</scope>
    <source>
        <strain evidence="10">U5L</strain>
    </source>
</reference>
<evidence type="ECO:0000256" key="1">
    <source>
        <dbReference type="ARBA" id="ARBA00022448"/>
    </source>
</evidence>
<dbReference type="HAMAP" id="MF_00275">
    <property type="entry name" value="KdpA"/>
    <property type="match status" value="1"/>
</dbReference>
<evidence type="ECO:0000256" key="9">
    <source>
        <dbReference type="HAMAP-Rule" id="MF_00275"/>
    </source>
</evidence>
<keyword evidence="5 9" id="KW-0630">Potassium</keyword>
<protein>
    <recommendedName>
        <fullName evidence="9">Potassium-transporting ATPase potassium-binding subunit</fullName>
    </recommendedName>
    <alternativeName>
        <fullName evidence="9">ATP phosphohydrolase [potassium-transporting] A chain</fullName>
    </alternativeName>
    <alternativeName>
        <fullName evidence="9">Potassium-binding and translocating subunit A</fullName>
    </alternativeName>
    <alternativeName>
        <fullName evidence="9">Potassium-translocating ATPase A chain</fullName>
    </alternativeName>
</protein>
<keyword evidence="1 9" id="KW-0813">Transport</keyword>
<feature type="transmembrane region" description="Helical" evidence="9">
    <location>
        <begin position="177"/>
        <end position="198"/>
    </location>
</feature>
<feature type="transmembrane region" description="Helical" evidence="9">
    <location>
        <begin position="137"/>
        <end position="156"/>
    </location>
</feature>
<keyword evidence="7 9" id="KW-0406">Ion transport</keyword>
<organism evidence="10">
    <name type="scientific">Desulfovibrio sp. U5L</name>
    <dbReference type="NCBI Taxonomy" id="596152"/>
    <lineage>
        <taxon>Bacteria</taxon>
        <taxon>Pseudomonadati</taxon>
        <taxon>Thermodesulfobacteriota</taxon>
        <taxon>Desulfovibrionia</taxon>
        <taxon>Desulfovibrionales</taxon>
        <taxon>Desulfovibrionaceae</taxon>
        <taxon>Desulfovibrio</taxon>
    </lineage>
</organism>
<gene>
    <name evidence="9" type="primary">kdpA</name>
    <name evidence="10" type="ORF">DesU5LDRAFT_3901</name>
</gene>
<dbReference type="eggNOG" id="COG2060">
    <property type="taxonomic scope" value="Bacteria"/>
</dbReference>
<keyword evidence="2 9" id="KW-1003">Cell membrane</keyword>
<dbReference type="PIRSF" id="PIRSF001294">
    <property type="entry name" value="K_ATPaseA"/>
    <property type="match status" value="1"/>
</dbReference>
<comment type="function">
    <text evidence="9">Part of the high-affinity ATP-driven potassium transport (or Kdp) system, which catalyzes the hydrolysis of ATP coupled with the electrogenic transport of potassium into the cytoplasm. This subunit binds the extracellular potassium ions and delivers the ions to the membrane domain of KdpB through an intramembrane tunnel.</text>
</comment>
<evidence type="ECO:0000256" key="7">
    <source>
        <dbReference type="ARBA" id="ARBA00023065"/>
    </source>
</evidence>
<dbReference type="PANTHER" id="PTHR30607">
    <property type="entry name" value="POTASSIUM-TRANSPORTING ATPASE A CHAIN"/>
    <property type="match status" value="1"/>
</dbReference>
<feature type="transmembrane region" description="Helical" evidence="9">
    <location>
        <begin position="462"/>
        <end position="481"/>
    </location>
</feature>
<keyword evidence="3 9" id="KW-0633">Potassium transport</keyword>
<feature type="transmembrane region" description="Helical" evidence="9">
    <location>
        <begin position="315"/>
        <end position="337"/>
    </location>
</feature>
<dbReference type="HOGENOM" id="CLU_018614_3_0_7"/>
<feature type="transmembrane region" description="Helical" evidence="9">
    <location>
        <begin position="414"/>
        <end position="441"/>
    </location>
</feature>
<feature type="transmembrane region" description="Helical" evidence="9">
    <location>
        <begin position="65"/>
        <end position="83"/>
    </location>
</feature>
<feature type="transmembrane region" description="Helical" evidence="9">
    <location>
        <begin position="6"/>
        <end position="28"/>
    </location>
</feature>
<dbReference type="NCBIfam" id="TIGR00680">
    <property type="entry name" value="kdpA"/>
    <property type="match status" value="1"/>
</dbReference>
<dbReference type="OrthoDB" id="9763796at2"/>
<feature type="transmembrane region" description="Helical" evidence="9">
    <location>
        <begin position="569"/>
        <end position="591"/>
    </location>
</feature>
<dbReference type="Pfam" id="PF03814">
    <property type="entry name" value="KdpA"/>
    <property type="match status" value="1"/>
</dbReference>
<dbReference type="GO" id="GO:0005886">
    <property type="term" value="C:plasma membrane"/>
    <property type="evidence" value="ECO:0007669"/>
    <property type="project" value="UniProtKB-SubCell"/>
</dbReference>
<dbReference type="PANTHER" id="PTHR30607:SF2">
    <property type="entry name" value="POTASSIUM-TRANSPORTING ATPASE POTASSIUM-BINDING SUBUNIT"/>
    <property type="match status" value="1"/>
</dbReference>
<feature type="transmembrane region" description="Helical" evidence="9">
    <location>
        <begin position="527"/>
        <end position="548"/>
    </location>
</feature>
<evidence type="ECO:0000256" key="6">
    <source>
        <dbReference type="ARBA" id="ARBA00022989"/>
    </source>
</evidence>
<feature type="transmembrane region" description="Helical" evidence="9">
    <location>
        <begin position="286"/>
        <end position="308"/>
    </location>
</feature>
<evidence type="ECO:0000256" key="8">
    <source>
        <dbReference type="ARBA" id="ARBA00023136"/>
    </source>
</evidence>
<keyword evidence="4 9" id="KW-0812">Transmembrane</keyword>
<dbReference type="InterPro" id="IPR004623">
    <property type="entry name" value="KdpA"/>
</dbReference>
<evidence type="ECO:0000256" key="5">
    <source>
        <dbReference type="ARBA" id="ARBA00022958"/>
    </source>
</evidence>
<evidence type="ECO:0000313" key="10">
    <source>
        <dbReference type="EMBL" id="EIG55512.1"/>
    </source>
</evidence>
<comment type="subcellular location">
    <subcellularLocation>
        <location evidence="9">Cell membrane</location>
        <topology evidence="9">Multi-pass membrane protein</topology>
    </subcellularLocation>
</comment>
<dbReference type="AlphaFoldDB" id="I2Q6V6"/>
<proteinExistence type="inferred from homology"/>